<feature type="transmembrane region" description="Helical" evidence="1">
    <location>
        <begin position="58"/>
        <end position="78"/>
    </location>
</feature>
<comment type="caution">
    <text evidence="2">The sequence shown here is derived from an EMBL/GenBank/DDBJ whole genome shotgun (WGS) entry which is preliminary data.</text>
</comment>
<keyword evidence="3" id="KW-1185">Reference proteome</keyword>
<dbReference type="EMBL" id="CAKXAJ010026350">
    <property type="protein sequence ID" value="CAH2267320.1"/>
    <property type="molecule type" value="Genomic_DNA"/>
</dbReference>
<protein>
    <submittedName>
        <fullName evidence="2">Jg27504 protein</fullName>
    </submittedName>
</protein>
<keyword evidence="1" id="KW-0472">Membrane</keyword>
<keyword evidence="1" id="KW-0812">Transmembrane</keyword>
<organism evidence="2 3">
    <name type="scientific">Pararge aegeria aegeria</name>
    <dbReference type="NCBI Taxonomy" id="348720"/>
    <lineage>
        <taxon>Eukaryota</taxon>
        <taxon>Metazoa</taxon>
        <taxon>Ecdysozoa</taxon>
        <taxon>Arthropoda</taxon>
        <taxon>Hexapoda</taxon>
        <taxon>Insecta</taxon>
        <taxon>Pterygota</taxon>
        <taxon>Neoptera</taxon>
        <taxon>Endopterygota</taxon>
        <taxon>Lepidoptera</taxon>
        <taxon>Glossata</taxon>
        <taxon>Ditrysia</taxon>
        <taxon>Papilionoidea</taxon>
        <taxon>Nymphalidae</taxon>
        <taxon>Satyrinae</taxon>
        <taxon>Satyrini</taxon>
        <taxon>Parargina</taxon>
        <taxon>Pararge</taxon>
    </lineage>
</organism>
<sequence length="100" mass="10155">MAEPAPSDTTTQTDRSLVREYYIENNFFTSVEGVLKVLSIVLCAASAALWPLGGGCAGGAAAAAAGLLLALLCAADALRLAARAPLTCFYTVSVPTPPAP</sequence>
<dbReference type="Proteomes" id="UP000838756">
    <property type="component" value="Unassembled WGS sequence"/>
</dbReference>
<dbReference type="AlphaFoldDB" id="A0A8S4SJ92"/>
<proteinExistence type="predicted"/>
<gene>
    <name evidence="2" type="primary">jg27504</name>
    <name evidence="2" type="ORF">PAEG_LOCUS25876</name>
</gene>
<dbReference type="OrthoDB" id="7488784at2759"/>
<evidence type="ECO:0000313" key="2">
    <source>
        <dbReference type="EMBL" id="CAH2267320.1"/>
    </source>
</evidence>
<name>A0A8S4SJ92_9NEOP</name>
<reference evidence="2" key="1">
    <citation type="submission" date="2022-03" db="EMBL/GenBank/DDBJ databases">
        <authorList>
            <person name="Lindestad O."/>
        </authorList>
    </citation>
    <scope>NUCLEOTIDE SEQUENCE</scope>
</reference>
<accession>A0A8S4SJ92</accession>
<keyword evidence="1" id="KW-1133">Transmembrane helix</keyword>
<evidence type="ECO:0000313" key="3">
    <source>
        <dbReference type="Proteomes" id="UP000838756"/>
    </source>
</evidence>
<evidence type="ECO:0000256" key="1">
    <source>
        <dbReference type="SAM" id="Phobius"/>
    </source>
</evidence>
<feature type="transmembrane region" description="Helical" evidence="1">
    <location>
        <begin position="33"/>
        <end position="52"/>
    </location>
</feature>